<keyword evidence="1 3" id="KW-0378">Hydrolase</keyword>
<sequence>VVVHSGLDIPDKFWGTYRPGVYFGLKTREPNSIVTGLMWYFPKRLKPGGGGIRYLTRILFFSALEHTNILHIISSIFLDRLTATKILVLSLAIIQEGWGSDWIFEIDFFYRSRQPLAFEIEDKPVAQWNIGRRWEVQRQRVVEKGAVKAKLTNFSKFVKKIQDKESVADADILQLTERLKTLEQVKVEFDEIQNLIEMSVENFEDDYFTQIALAKQIIHDNDESRSIASSSHNLQENLGDSNLNLKNIKLPTIILPKFTGNTNAKRKERKREAIH</sequence>
<evidence type="ECO:0000313" key="5">
    <source>
        <dbReference type="EMBL" id="KAJ8981057.1"/>
    </source>
</evidence>
<keyword evidence="3" id="KW-0256">Endoplasmic reticulum</keyword>
<dbReference type="InterPro" id="IPR031631">
    <property type="entry name" value="Glyco_hydro_63N"/>
</dbReference>
<gene>
    <name evidence="5" type="ORF">NQ317_018030</name>
</gene>
<reference evidence="5" key="1">
    <citation type="journal article" date="2023" name="Insect Mol. Biol.">
        <title>Genome sequencing provides insights into the evolution of gene families encoding plant cell wall-degrading enzymes in longhorned beetles.</title>
        <authorList>
            <person name="Shin N.R."/>
            <person name="Okamura Y."/>
            <person name="Kirsch R."/>
            <person name="Pauchet Y."/>
        </authorList>
    </citation>
    <scope>NUCLEOTIDE SEQUENCE</scope>
    <source>
        <strain evidence="5">MMC_N1</strain>
    </source>
</reference>
<feature type="non-terminal residue" evidence="5">
    <location>
        <position position="1"/>
    </location>
</feature>
<dbReference type="EMBL" id="JAPWTJ010000208">
    <property type="protein sequence ID" value="KAJ8981057.1"/>
    <property type="molecule type" value="Genomic_DNA"/>
</dbReference>
<dbReference type="Gene3D" id="2.70.98.110">
    <property type="entry name" value="Glycosyl hydrolase family 63, N-terminal domain"/>
    <property type="match status" value="1"/>
</dbReference>
<dbReference type="EC" id="3.2.1.106" evidence="3"/>
<comment type="subcellular location">
    <subcellularLocation>
        <location evidence="3">Endoplasmic reticulum membrane</location>
        <topology evidence="3">Single-pass type II membrane protein</topology>
    </subcellularLocation>
</comment>
<keyword evidence="6" id="KW-1185">Reference proteome</keyword>
<evidence type="ECO:0000256" key="3">
    <source>
        <dbReference type="RuleBase" id="RU368089"/>
    </source>
</evidence>
<dbReference type="PANTHER" id="PTHR10412:SF11">
    <property type="entry name" value="MANNOSYL-OLIGOSACCHARIDE GLUCOSIDASE"/>
    <property type="match status" value="1"/>
</dbReference>
<comment type="similarity">
    <text evidence="3">Belongs to the glycosyl hydrolase 63 family.</text>
</comment>
<dbReference type="InterPro" id="IPR004888">
    <property type="entry name" value="Glycoside_hydrolase_63"/>
</dbReference>
<dbReference type="Proteomes" id="UP001162164">
    <property type="component" value="Unassembled WGS sequence"/>
</dbReference>
<protein>
    <recommendedName>
        <fullName evidence="3">Mannosyl-oligosaccharide glucosidase</fullName>
        <ecNumber evidence="3">3.2.1.106</ecNumber>
    </recommendedName>
</protein>
<dbReference type="PANTHER" id="PTHR10412">
    <property type="entry name" value="MANNOSYL-OLIGOSACCHARIDE GLUCOSIDASE"/>
    <property type="match status" value="1"/>
</dbReference>
<organism evidence="5 6">
    <name type="scientific">Molorchus minor</name>
    <dbReference type="NCBI Taxonomy" id="1323400"/>
    <lineage>
        <taxon>Eukaryota</taxon>
        <taxon>Metazoa</taxon>
        <taxon>Ecdysozoa</taxon>
        <taxon>Arthropoda</taxon>
        <taxon>Hexapoda</taxon>
        <taxon>Insecta</taxon>
        <taxon>Pterygota</taxon>
        <taxon>Neoptera</taxon>
        <taxon>Endopterygota</taxon>
        <taxon>Coleoptera</taxon>
        <taxon>Polyphaga</taxon>
        <taxon>Cucujiformia</taxon>
        <taxon>Chrysomeloidea</taxon>
        <taxon>Cerambycidae</taxon>
        <taxon>Lamiinae</taxon>
        <taxon>Monochamini</taxon>
        <taxon>Molorchus</taxon>
    </lineage>
</organism>
<proteinExistence type="inferred from homology"/>
<name>A0ABQ9JT58_9CUCU</name>
<comment type="catalytic activity">
    <reaction evidence="3">
        <text>N(4)-(alpha-D-Glc-(1-&gt;2)-alpha-D-Glc-(1-&gt;3)-alpha-D-Glc-(1-&gt;3)-alpha-D-Man-(1-&gt;2)-alpha-D-Man-(1-&gt;2)-alpha-D-Man-(1-&gt;3)-[alpha-D-Man-(1-&gt;2)-alpha-D-Man-(1-&gt;3)-[alpha-D-Man-(1-&gt;2)-alpha-D-Man-(1-&gt;6)]-alpha-D-Man-(1-&gt;6)]-beta-D-Man-(1-&gt;4)-beta-D-GlcNAc-(1-&gt;4)-beta-D-GlcNAc)-L-asparaginyl-[protein] + H2O = N(4)-(alpha-D-Glc-(1-&gt;3)-alpha-D-Glc-(1-&gt;3)-alpha-D-Man-(1-&gt;2)-alpha-D-Man-(1-&gt;2)-alpha-D-Man-(1-&gt;3)-[alpha-D-Man-(1-&gt;2)-alpha-D-Man-(1-&gt;3)-[alpha-D-Man-(1-&gt;2)-alpha-D-Man-(1-&gt;6)]-alpha-D-Man-(1-&gt;6)]-beta-D-Man-(1-&gt;4)-beta-D-GlcNAc-(1-&gt;4)-beta-D-GlcNAc)-L-asparaginyl-[protein] + beta-D-glucose</text>
        <dbReference type="Rhea" id="RHEA:55988"/>
        <dbReference type="Rhea" id="RHEA-COMP:12806"/>
        <dbReference type="Rhea" id="RHEA-COMP:14355"/>
        <dbReference type="ChEBI" id="CHEBI:15377"/>
        <dbReference type="ChEBI" id="CHEBI:15903"/>
        <dbReference type="ChEBI" id="CHEBI:59082"/>
        <dbReference type="ChEBI" id="CHEBI:132537"/>
        <dbReference type="EC" id="3.2.1.106"/>
    </reaction>
</comment>
<keyword evidence="2 3" id="KW-0326">Glycosidase</keyword>
<feature type="domain" description="Glycosyl hydrolase family 63 N-terminal" evidence="4">
    <location>
        <begin position="13"/>
        <end position="54"/>
    </location>
</feature>
<accession>A0ABQ9JT58</accession>
<evidence type="ECO:0000256" key="2">
    <source>
        <dbReference type="ARBA" id="ARBA00023295"/>
    </source>
</evidence>
<dbReference type="InterPro" id="IPR038518">
    <property type="entry name" value="Glyco_hydro_63N_sf"/>
</dbReference>
<evidence type="ECO:0000256" key="1">
    <source>
        <dbReference type="ARBA" id="ARBA00022801"/>
    </source>
</evidence>
<comment type="caution">
    <text evidence="5">The sequence shown here is derived from an EMBL/GenBank/DDBJ whole genome shotgun (WGS) entry which is preliminary data.</text>
</comment>
<evidence type="ECO:0000313" key="6">
    <source>
        <dbReference type="Proteomes" id="UP001162164"/>
    </source>
</evidence>
<comment type="function">
    <text evidence="3">Cleaves the distal alpha 1,2-linked glucose residue from the Glc(3)Man(9)GlcNAc(2) oligosaccharide precursor.</text>
</comment>
<evidence type="ECO:0000259" key="4">
    <source>
        <dbReference type="Pfam" id="PF16923"/>
    </source>
</evidence>
<dbReference type="Pfam" id="PF16923">
    <property type="entry name" value="Glyco_hydro_63N"/>
    <property type="match status" value="1"/>
</dbReference>